<organism evidence="1">
    <name type="scientific">marine metagenome</name>
    <dbReference type="NCBI Taxonomy" id="408172"/>
    <lineage>
        <taxon>unclassified sequences</taxon>
        <taxon>metagenomes</taxon>
        <taxon>ecological metagenomes</taxon>
    </lineage>
</organism>
<protein>
    <submittedName>
        <fullName evidence="1">Uncharacterized protein</fullName>
    </submittedName>
</protein>
<evidence type="ECO:0000313" key="1">
    <source>
        <dbReference type="EMBL" id="SVA92353.1"/>
    </source>
</evidence>
<reference evidence="1" key="1">
    <citation type="submission" date="2018-05" db="EMBL/GenBank/DDBJ databases">
        <authorList>
            <person name="Lanie J.A."/>
            <person name="Ng W.-L."/>
            <person name="Kazmierczak K.M."/>
            <person name="Andrzejewski T.M."/>
            <person name="Davidsen T.M."/>
            <person name="Wayne K.J."/>
            <person name="Tettelin H."/>
            <person name="Glass J.I."/>
            <person name="Rusch D."/>
            <person name="Podicherti R."/>
            <person name="Tsui H.-C.T."/>
            <person name="Winkler M.E."/>
        </authorList>
    </citation>
    <scope>NUCLEOTIDE SEQUENCE</scope>
</reference>
<name>A0A381ZUD2_9ZZZZ</name>
<dbReference type="AlphaFoldDB" id="A0A381ZUD2"/>
<dbReference type="EMBL" id="UINC01022532">
    <property type="protein sequence ID" value="SVA92353.1"/>
    <property type="molecule type" value="Genomic_DNA"/>
</dbReference>
<sequence length="23" mass="2306">MLGLSGRGDKDMETVAAALGVDV</sequence>
<proteinExistence type="predicted"/>
<accession>A0A381ZUD2</accession>
<gene>
    <name evidence="1" type="ORF">METZ01_LOCUS145207</name>
</gene>